<keyword evidence="6" id="KW-1133">Transmembrane helix</keyword>
<dbReference type="Pfam" id="PF14670">
    <property type="entry name" value="FXa_inhibition"/>
    <property type="match status" value="1"/>
</dbReference>
<dbReference type="InterPro" id="IPR003410">
    <property type="entry name" value="HYR_dom"/>
</dbReference>
<dbReference type="Pfam" id="PF00058">
    <property type="entry name" value="Ldl_recept_b"/>
    <property type="match status" value="3"/>
</dbReference>
<feature type="domain" description="HYR" evidence="8">
    <location>
        <begin position="679"/>
        <end position="763"/>
    </location>
</feature>
<feature type="compositionally biased region" description="Polar residues" evidence="5">
    <location>
        <begin position="946"/>
        <end position="955"/>
    </location>
</feature>
<dbReference type="InterPro" id="IPR000033">
    <property type="entry name" value="LDLR_classB_rpt"/>
</dbReference>
<dbReference type="PANTHER" id="PTHR46513:SF13">
    <property type="entry name" value="EGF-LIKE DOMAIN-CONTAINING PROTEIN"/>
    <property type="match status" value="1"/>
</dbReference>
<accession>A0ABP0GL99</accession>
<dbReference type="SUPFAM" id="SSF57535">
    <property type="entry name" value="Complement control module/SCR domain"/>
    <property type="match status" value="1"/>
</dbReference>
<comment type="caution">
    <text evidence="3">Lacks conserved residue(s) required for the propagation of feature annotation.</text>
</comment>
<keyword evidence="7" id="KW-0732">Signal</keyword>
<evidence type="ECO:0000256" key="4">
    <source>
        <dbReference type="PROSITE-ProRule" id="PRU00461"/>
    </source>
</evidence>
<name>A0ABP0GL99_CLALP</name>
<feature type="compositionally biased region" description="Polar residues" evidence="5">
    <location>
        <begin position="965"/>
        <end position="997"/>
    </location>
</feature>
<dbReference type="PROSITE" id="PS50923">
    <property type="entry name" value="SUSHI"/>
    <property type="match status" value="1"/>
</dbReference>
<keyword evidence="1" id="KW-0677">Repeat</keyword>
<gene>
    <name evidence="10" type="ORF">CVLEPA_LOCUS23490</name>
</gene>
<feature type="signal peptide" evidence="7">
    <location>
        <begin position="1"/>
        <end position="25"/>
    </location>
</feature>
<evidence type="ECO:0000313" key="10">
    <source>
        <dbReference type="EMBL" id="CAK8690945.1"/>
    </source>
</evidence>
<evidence type="ECO:0000256" key="5">
    <source>
        <dbReference type="SAM" id="MobiDB-lite"/>
    </source>
</evidence>
<evidence type="ECO:0000256" key="7">
    <source>
        <dbReference type="SAM" id="SignalP"/>
    </source>
</evidence>
<evidence type="ECO:0000256" key="1">
    <source>
        <dbReference type="ARBA" id="ARBA00022737"/>
    </source>
</evidence>
<feature type="region of interest" description="Disordered" evidence="5">
    <location>
        <begin position="828"/>
        <end position="879"/>
    </location>
</feature>
<dbReference type="Proteomes" id="UP001642483">
    <property type="component" value="Unassembled WGS sequence"/>
</dbReference>
<dbReference type="PROSITE" id="PS51120">
    <property type="entry name" value="LDLRB"/>
    <property type="match status" value="3"/>
</dbReference>
<dbReference type="InterPro" id="IPR035976">
    <property type="entry name" value="Sushi/SCR/CCP_sf"/>
</dbReference>
<feature type="transmembrane region" description="Helical" evidence="6">
    <location>
        <begin position="888"/>
        <end position="906"/>
    </location>
</feature>
<dbReference type="SUPFAM" id="SSF63825">
    <property type="entry name" value="YWTD domain"/>
    <property type="match status" value="2"/>
</dbReference>
<dbReference type="CDD" id="cd00033">
    <property type="entry name" value="CCP"/>
    <property type="match status" value="1"/>
</dbReference>
<feature type="repeat" description="LDL-receptor class B" evidence="4">
    <location>
        <begin position="396"/>
        <end position="438"/>
    </location>
</feature>
<reference evidence="10 11" key="1">
    <citation type="submission" date="2024-02" db="EMBL/GenBank/DDBJ databases">
        <authorList>
            <person name="Daric V."/>
            <person name="Darras S."/>
        </authorList>
    </citation>
    <scope>NUCLEOTIDE SEQUENCE [LARGE SCALE GENOMIC DNA]</scope>
</reference>
<dbReference type="InterPro" id="IPR000436">
    <property type="entry name" value="Sushi_SCR_CCP_dom"/>
</dbReference>
<dbReference type="EMBL" id="CAWYQH010000119">
    <property type="protein sequence ID" value="CAK8690945.1"/>
    <property type="molecule type" value="Genomic_DNA"/>
</dbReference>
<organism evidence="10 11">
    <name type="scientific">Clavelina lepadiformis</name>
    <name type="common">Light-bulb sea squirt</name>
    <name type="synonym">Ascidia lepadiformis</name>
    <dbReference type="NCBI Taxonomy" id="159417"/>
    <lineage>
        <taxon>Eukaryota</taxon>
        <taxon>Metazoa</taxon>
        <taxon>Chordata</taxon>
        <taxon>Tunicata</taxon>
        <taxon>Ascidiacea</taxon>
        <taxon>Aplousobranchia</taxon>
        <taxon>Clavelinidae</taxon>
        <taxon>Clavelina</taxon>
    </lineage>
</organism>
<feature type="compositionally biased region" description="Basic and acidic residues" evidence="5">
    <location>
        <begin position="848"/>
        <end position="868"/>
    </location>
</feature>
<keyword evidence="2" id="KW-1015">Disulfide bond</keyword>
<feature type="repeat" description="LDL-receptor class B" evidence="4">
    <location>
        <begin position="439"/>
        <end position="481"/>
    </location>
</feature>
<evidence type="ECO:0000259" key="8">
    <source>
        <dbReference type="PROSITE" id="PS50825"/>
    </source>
</evidence>
<keyword evidence="11" id="KW-1185">Reference proteome</keyword>
<feature type="domain" description="Sushi" evidence="9">
    <location>
        <begin position="764"/>
        <end position="824"/>
    </location>
</feature>
<feature type="compositionally biased region" description="Polar residues" evidence="5">
    <location>
        <begin position="828"/>
        <end position="847"/>
    </location>
</feature>
<dbReference type="Gene3D" id="2.120.10.30">
    <property type="entry name" value="TolB, C-terminal domain"/>
    <property type="match status" value="2"/>
</dbReference>
<dbReference type="Pfam" id="PF02494">
    <property type="entry name" value="HYR"/>
    <property type="match status" value="1"/>
</dbReference>
<evidence type="ECO:0000256" key="6">
    <source>
        <dbReference type="SAM" id="Phobius"/>
    </source>
</evidence>
<dbReference type="SMART" id="SM00135">
    <property type="entry name" value="LY"/>
    <property type="match status" value="8"/>
</dbReference>
<feature type="chain" id="PRO_5045941609" evidence="7">
    <location>
        <begin position="26"/>
        <end position="997"/>
    </location>
</feature>
<evidence type="ECO:0000256" key="2">
    <source>
        <dbReference type="ARBA" id="ARBA00023157"/>
    </source>
</evidence>
<feature type="region of interest" description="Disordered" evidence="5">
    <location>
        <begin position="940"/>
        <end position="997"/>
    </location>
</feature>
<dbReference type="InterPro" id="IPR011042">
    <property type="entry name" value="6-blade_b-propeller_TolB-like"/>
</dbReference>
<evidence type="ECO:0000256" key="3">
    <source>
        <dbReference type="PROSITE-ProRule" id="PRU00302"/>
    </source>
</evidence>
<keyword evidence="3" id="KW-0768">Sushi</keyword>
<comment type="caution">
    <text evidence="10">The sequence shown here is derived from an EMBL/GenBank/DDBJ whole genome shotgun (WGS) entry which is preliminary data.</text>
</comment>
<feature type="repeat" description="LDL-receptor class B" evidence="4">
    <location>
        <begin position="482"/>
        <end position="524"/>
    </location>
</feature>
<dbReference type="SUPFAM" id="SSF57196">
    <property type="entry name" value="EGF/Laminin"/>
    <property type="match status" value="1"/>
</dbReference>
<protein>
    <submittedName>
        <fullName evidence="10">Uncharacterized protein</fullName>
    </submittedName>
</protein>
<dbReference type="PROSITE" id="PS50825">
    <property type="entry name" value="HYR"/>
    <property type="match status" value="1"/>
</dbReference>
<keyword evidence="6" id="KW-0812">Transmembrane</keyword>
<sequence length="997" mass="110870">MGARCCALYLLRFSLLILNLQVAQGKSNPFMMWSSQRFNVRSSGIYSASALPNRQRYDRGYLMSTRIVSFRFPHFINAFDSNDRKKQINVMDVGRGNLIVVNTKTRTIVRSHRGITSKAEAVAVDWSTGNVYWTDEGRSWIFVTTADFKHSQAIQKNVAYPKGIAVYPEKGYIFWSQLSPGNGGPKIMRATMSGDSPVTLAETFGTPSSIAIDYETDRVYWIDTSDMTIHHTSINGKTESKTMFRSNRLSLNDLHIYKDSIYVTASKQNQILMLNKTSGLVLHRMNTTSPKAITIAGGNMQTKVSGPCDIDNGGCEQFCFPQPPGNRRKCGCSMGMILGPDGTSCGTKILEKNFFLVVDSDMQWIYQVSANGKSFSKLSIPNLSIPVQVEYDPETTRVYWTDIGSHTVNRVNIDGSNHVVLAKDNVRQPTGIALDKYSRNLYWTDEGTSTINVIRTDGTHRKTLISNNITLPRGIILDPVSGFLWWSDWGKKTIEKSGMDGSRREVIINKDVYWVNGLSVDFANNRLYWCDAKRDTIESSTLDGSDRKIEKKMLSSKSHAFGITLTKDYIYWTDWNRPTLQRMLKKDSLAEVEIFGPKIFDKASDIHGFFGETAADSNATNPCQNQNGNCSGLCIPIPKPHPTKNQVLETDQFADYLSSRICLCGNDYNGTCDKPTDGMDGEPPSFGDTCPKSMVLTAPSCYDKVLVEYPLPVATDNSGNITLERPANPPPVNLSEGIYEQRYTAIDGAGNHDICRFSITVKVVRCPSPEDYIIGLPVSIVNSTCEYLYGSRILLQCLNGTSDGPQQIECGQDGEWVGDPMCYLPIETEQTTAKPTTKSPENNTTARTIDDQQEHEKKDESEKEEPSEKPTGNIQPRPAKASALPYDIVIPVVGALIIIIFIGIAFKRYRYNNMPLMAAMEKTLAYNNNDENADTFTLDVGDANMTDPNTETQGKTVPPTDAENNKQSDLPLSRNPSQSDASIENPSVRKSNYGTIS</sequence>
<evidence type="ECO:0000313" key="11">
    <source>
        <dbReference type="Proteomes" id="UP001642483"/>
    </source>
</evidence>
<evidence type="ECO:0000259" key="9">
    <source>
        <dbReference type="PROSITE" id="PS50923"/>
    </source>
</evidence>
<dbReference type="PANTHER" id="PTHR46513">
    <property type="entry name" value="VITELLOGENIN RECEPTOR-LIKE PROTEIN-RELATED-RELATED"/>
    <property type="match status" value="1"/>
</dbReference>
<dbReference type="InterPro" id="IPR050778">
    <property type="entry name" value="Cueball_EGF_LRP_Nidogen"/>
</dbReference>
<keyword evidence="6" id="KW-0472">Membrane</keyword>
<proteinExistence type="predicted"/>